<comment type="subcellular location">
    <subcellularLocation>
        <location evidence="1 8">Cell outer membrane</location>
        <topology evidence="1 8">Multi-pass membrane protein</topology>
    </subcellularLocation>
</comment>
<keyword evidence="7 8" id="KW-0998">Cell outer membrane</keyword>
<protein>
    <submittedName>
        <fullName evidence="13">Iron complex outermembrane recepter protein</fullName>
    </submittedName>
</protein>
<organism evidence="13 14">
    <name type="scientific">Asticcacaulis taihuensis</name>
    <dbReference type="NCBI Taxonomy" id="260084"/>
    <lineage>
        <taxon>Bacteria</taxon>
        <taxon>Pseudomonadati</taxon>
        <taxon>Pseudomonadota</taxon>
        <taxon>Alphaproteobacteria</taxon>
        <taxon>Caulobacterales</taxon>
        <taxon>Caulobacteraceae</taxon>
        <taxon>Asticcacaulis</taxon>
    </lineage>
</organism>
<evidence type="ECO:0000256" key="3">
    <source>
        <dbReference type="ARBA" id="ARBA00022452"/>
    </source>
</evidence>
<dbReference type="GO" id="GO:0009279">
    <property type="term" value="C:cell outer membrane"/>
    <property type="evidence" value="ECO:0007669"/>
    <property type="project" value="UniProtKB-SubCell"/>
</dbReference>
<dbReference type="PANTHER" id="PTHR47234">
    <property type="match status" value="1"/>
</dbReference>
<dbReference type="InterPro" id="IPR036942">
    <property type="entry name" value="Beta-barrel_TonB_sf"/>
</dbReference>
<name>A0A1G4PEQ0_9CAUL</name>
<evidence type="ECO:0000256" key="4">
    <source>
        <dbReference type="ARBA" id="ARBA00022692"/>
    </source>
</evidence>
<feature type="signal peptide" evidence="10">
    <location>
        <begin position="1"/>
        <end position="26"/>
    </location>
</feature>
<evidence type="ECO:0000313" key="13">
    <source>
        <dbReference type="EMBL" id="SCW30625.1"/>
    </source>
</evidence>
<dbReference type="PANTHER" id="PTHR47234:SF3">
    <property type="entry name" value="SECRETIN_TONB SHORT N-TERMINAL DOMAIN-CONTAINING PROTEIN"/>
    <property type="match status" value="1"/>
</dbReference>
<dbReference type="OrthoDB" id="7051241at2"/>
<keyword evidence="4 8" id="KW-0812">Transmembrane</keyword>
<dbReference type="RefSeq" id="WP_090642815.1">
    <property type="nucleotide sequence ID" value="NZ_CBCRYE010000001.1"/>
</dbReference>
<keyword evidence="3 8" id="KW-1134">Transmembrane beta strand</keyword>
<evidence type="ECO:0000256" key="2">
    <source>
        <dbReference type="ARBA" id="ARBA00022448"/>
    </source>
</evidence>
<dbReference type="InterPro" id="IPR037066">
    <property type="entry name" value="Plug_dom_sf"/>
</dbReference>
<evidence type="ECO:0000256" key="5">
    <source>
        <dbReference type="ARBA" id="ARBA00023077"/>
    </source>
</evidence>
<evidence type="ECO:0000256" key="6">
    <source>
        <dbReference type="ARBA" id="ARBA00023136"/>
    </source>
</evidence>
<dbReference type="InterPro" id="IPR000531">
    <property type="entry name" value="Beta-barrel_TonB"/>
</dbReference>
<dbReference type="Gene3D" id="2.170.130.10">
    <property type="entry name" value="TonB-dependent receptor, plug domain"/>
    <property type="match status" value="1"/>
</dbReference>
<gene>
    <name evidence="13" type="ORF">SAMN02927928_0301</name>
</gene>
<keyword evidence="6 8" id="KW-0472">Membrane</keyword>
<evidence type="ECO:0000256" key="10">
    <source>
        <dbReference type="SAM" id="SignalP"/>
    </source>
</evidence>
<dbReference type="Pfam" id="PF07715">
    <property type="entry name" value="Plug"/>
    <property type="match status" value="1"/>
</dbReference>
<keyword evidence="14" id="KW-1185">Reference proteome</keyword>
<sequence length="810" mass="85777">MSTSRLYLTTALVLSLSAGFAPAAFAQGSAQATPAADEQPTEVVVTGQRASRRSRLDTLAPVDVVTAQSLQTQGSTELAQGLSRVAPSLNFPRPAGVDGTDNVRPASLRGLSPDQTLVLVDGKRRHTSALVNVNGSTGRGSSAVDLNAIPEIALDRLEVLRDGASAQYGSDAIAGVINLHLREADHGAGVSVSYGEYDTDVDPANSSRHASDGATTNVSGWVGLPLGSDGFLTISAETRHRAPTSRGDIDALVSPAVVTSRYGDPAQLSASVFINAGKPLNDNWTLYGNASVSDLNSKSAAFFRHTNASGNIPEIYPFGFLPIINAQSKDYSATVGARGNIGEWTSDFSLSAGGNKLDYYTLNSVNPSYGAASPRDFYDGQMKYDQTVFNADISRPFAVSGWASPLTLALGLEARQEKYAIKAGDVASYALGSDTTKSAGAQGFSGFQPSNVVDVDRNNVGVYADVAADITDRFSFDAAIRAENYSDFGDNVSGKLAARYKLTDQFALRGSVSTGFRAPSLAQQYFTSTASVLDTSGSVGKIVETGTFPATSAVATALGAEPLNPEKSTSYTLGGVWHSGPFEVTLDAYSIKIEDRILLSENISRTFSTQVADLLAPYGVSAARFFINGADTTTNGVDLVANYRLPTERLGRFNFSLAYNHNETEIDRLNPLNNSPLDPQPVLFARVRQVILTNSSPEDKATVGVDWNAGNWTVNGRATYYGDVIDPASVQANDIHSGDHTLVDLSASYRFGTGTTVTLGADNLFDEYPDATPANLNITSGNGVGALSFTRFSPFGFNGRYIYAKLSQSW</sequence>
<keyword evidence="5 9" id="KW-0798">TonB box</keyword>
<dbReference type="PROSITE" id="PS52016">
    <property type="entry name" value="TONB_DEPENDENT_REC_3"/>
    <property type="match status" value="1"/>
</dbReference>
<evidence type="ECO:0000256" key="9">
    <source>
        <dbReference type="RuleBase" id="RU003357"/>
    </source>
</evidence>
<feature type="chain" id="PRO_5011723431" evidence="10">
    <location>
        <begin position="27"/>
        <end position="810"/>
    </location>
</feature>
<dbReference type="CDD" id="cd01347">
    <property type="entry name" value="ligand_gated_channel"/>
    <property type="match status" value="1"/>
</dbReference>
<keyword evidence="10" id="KW-0732">Signal</keyword>
<dbReference type="EMBL" id="FMTS01000001">
    <property type="protein sequence ID" value="SCW30625.1"/>
    <property type="molecule type" value="Genomic_DNA"/>
</dbReference>
<feature type="domain" description="TonB-dependent receptor-like beta-barrel" evidence="11">
    <location>
        <begin position="294"/>
        <end position="764"/>
    </location>
</feature>
<dbReference type="InterPro" id="IPR012910">
    <property type="entry name" value="Plug_dom"/>
</dbReference>
<reference evidence="14" key="1">
    <citation type="submission" date="2016-10" db="EMBL/GenBank/DDBJ databases">
        <authorList>
            <person name="Varghese N."/>
            <person name="Submissions S."/>
        </authorList>
    </citation>
    <scope>NUCLEOTIDE SEQUENCE [LARGE SCALE GENOMIC DNA]</scope>
    <source>
        <strain evidence="14">CGMCC 1.3431</strain>
    </source>
</reference>
<comment type="similarity">
    <text evidence="8 9">Belongs to the TonB-dependent receptor family.</text>
</comment>
<feature type="domain" description="TonB-dependent receptor plug" evidence="12">
    <location>
        <begin position="56"/>
        <end position="176"/>
    </location>
</feature>
<keyword evidence="2 8" id="KW-0813">Transport</keyword>
<proteinExistence type="inferred from homology"/>
<evidence type="ECO:0000313" key="14">
    <source>
        <dbReference type="Proteomes" id="UP000199150"/>
    </source>
</evidence>
<dbReference type="STRING" id="260084.SAMN02927928_0301"/>
<evidence type="ECO:0000259" key="11">
    <source>
        <dbReference type="Pfam" id="PF00593"/>
    </source>
</evidence>
<dbReference type="Proteomes" id="UP000199150">
    <property type="component" value="Unassembled WGS sequence"/>
</dbReference>
<dbReference type="Pfam" id="PF00593">
    <property type="entry name" value="TonB_dep_Rec_b-barrel"/>
    <property type="match status" value="1"/>
</dbReference>
<evidence type="ECO:0000259" key="12">
    <source>
        <dbReference type="Pfam" id="PF07715"/>
    </source>
</evidence>
<evidence type="ECO:0000256" key="8">
    <source>
        <dbReference type="PROSITE-ProRule" id="PRU01360"/>
    </source>
</evidence>
<dbReference type="AlphaFoldDB" id="A0A1G4PEQ0"/>
<dbReference type="InterPro" id="IPR039426">
    <property type="entry name" value="TonB-dep_rcpt-like"/>
</dbReference>
<accession>A0A1G4PEQ0</accession>
<evidence type="ECO:0000256" key="1">
    <source>
        <dbReference type="ARBA" id="ARBA00004571"/>
    </source>
</evidence>
<dbReference type="SUPFAM" id="SSF56935">
    <property type="entry name" value="Porins"/>
    <property type="match status" value="1"/>
</dbReference>
<dbReference type="Gene3D" id="2.40.170.20">
    <property type="entry name" value="TonB-dependent receptor, beta-barrel domain"/>
    <property type="match status" value="1"/>
</dbReference>
<evidence type="ECO:0000256" key="7">
    <source>
        <dbReference type="ARBA" id="ARBA00023237"/>
    </source>
</evidence>